<evidence type="ECO:0000256" key="3">
    <source>
        <dbReference type="ARBA" id="ARBA00022457"/>
    </source>
</evidence>
<dbReference type="InterPro" id="IPR000086">
    <property type="entry name" value="NUDIX_hydrolase_dom"/>
</dbReference>
<protein>
    <recommendedName>
        <fullName evidence="11">8-oxo-dGTP diphosphatase</fullName>
        <ecNumber evidence="11">3.6.1.55</ecNumber>
    </recommendedName>
</protein>
<keyword evidence="3" id="KW-0515">Mutator protein</keyword>
<dbReference type="PANTHER" id="PTHR47707">
    <property type="entry name" value="8-OXO-DGTP DIPHOSPHATASE"/>
    <property type="match status" value="1"/>
</dbReference>
<dbReference type="RefSeq" id="WP_091530361.1">
    <property type="nucleotide sequence ID" value="NZ_LT629772.1"/>
</dbReference>
<keyword evidence="9" id="KW-0234">DNA repair</keyword>
<dbReference type="GO" id="GO:0006260">
    <property type="term" value="P:DNA replication"/>
    <property type="evidence" value="ECO:0007669"/>
    <property type="project" value="UniProtKB-KW"/>
</dbReference>
<dbReference type="CDD" id="cd03425">
    <property type="entry name" value="NUDIX_MutT_NudA_like"/>
    <property type="match status" value="1"/>
</dbReference>
<evidence type="ECO:0000256" key="8">
    <source>
        <dbReference type="ARBA" id="ARBA00022842"/>
    </source>
</evidence>
<proteinExistence type="inferred from homology"/>
<dbReference type="GO" id="GO:0008413">
    <property type="term" value="F:8-oxo-7,8-dihydroguanosine triphosphate pyrophosphatase activity"/>
    <property type="evidence" value="ECO:0007669"/>
    <property type="project" value="TreeGrafter"/>
</dbReference>
<keyword evidence="8" id="KW-0460">Magnesium</keyword>
<dbReference type="InterPro" id="IPR020476">
    <property type="entry name" value="Nudix_hydrolase"/>
</dbReference>
<dbReference type="Proteomes" id="UP000199103">
    <property type="component" value="Chromosome I"/>
</dbReference>
<dbReference type="GO" id="GO:0035539">
    <property type="term" value="F:8-oxo-7,8-dihydrodeoxyguanosine triphosphate pyrophosphatase activity"/>
    <property type="evidence" value="ECO:0007669"/>
    <property type="project" value="UniProtKB-EC"/>
</dbReference>
<dbReference type="Gene3D" id="3.90.79.10">
    <property type="entry name" value="Nucleoside Triphosphate Pyrophosphohydrolase"/>
    <property type="match status" value="1"/>
</dbReference>
<comment type="catalytic activity">
    <reaction evidence="10">
        <text>8-oxo-dGTP + H2O = 8-oxo-dGMP + diphosphate + H(+)</text>
        <dbReference type="Rhea" id="RHEA:31575"/>
        <dbReference type="ChEBI" id="CHEBI:15377"/>
        <dbReference type="ChEBI" id="CHEBI:15378"/>
        <dbReference type="ChEBI" id="CHEBI:33019"/>
        <dbReference type="ChEBI" id="CHEBI:63224"/>
        <dbReference type="ChEBI" id="CHEBI:77896"/>
        <dbReference type="EC" id="3.6.1.55"/>
    </reaction>
</comment>
<keyword evidence="6" id="KW-0227">DNA damage</keyword>
<evidence type="ECO:0000256" key="2">
    <source>
        <dbReference type="ARBA" id="ARBA00005582"/>
    </source>
</evidence>
<feature type="region of interest" description="Disordered" evidence="12">
    <location>
        <begin position="1"/>
        <end position="25"/>
    </location>
</feature>
<dbReference type="STRING" id="630515.SAMN04489812_5734"/>
<feature type="compositionally biased region" description="Basic and acidic residues" evidence="12">
    <location>
        <begin position="8"/>
        <end position="25"/>
    </location>
</feature>
<evidence type="ECO:0000256" key="1">
    <source>
        <dbReference type="ARBA" id="ARBA00001946"/>
    </source>
</evidence>
<dbReference type="GO" id="GO:0044716">
    <property type="term" value="F:8-oxo-GDP phosphatase activity"/>
    <property type="evidence" value="ECO:0007669"/>
    <property type="project" value="TreeGrafter"/>
</dbReference>
<dbReference type="PROSITE" id="PS51462">
    <property type="entry name" value="NUDIX"/>
    <property type="match status" value="1"/>
</dbReference>
<evidence type="ECO:0000256" key="7">
    <source>
        <dbReference type="ARBA" id="ARBA00022801"/>
    </source>
</evidence>
<organism evidence="14 15">
    <name type="scientific">Microlunatus soli</name>
    <dbReference type="NCBI Taxonomy" id="630515"/>
    <lineage>
        <taxon>Bacteria</taxon>
        <taxon>Bacillati</taxon>
        <taxon>Actinomycetota</taxon>
        <taxon>Actinomycetes</taxon>
        <taxon>Propionibacteriales</taxon>
        <taxon>Propionibacteriaceae</taxon>
        <taxon>Microlunatus</taxon>
    </lineage>
</organism>
<dbReference type="SUPFAM" id="SSF55811">
    <property type="entry name" value="Nudix"/>
    <property type="match status" value="1"/>
</dbReference>
<evidence type="ECO:0000313" key="15">
    <source>
        <dbReference type="Proteomes" id="UP000199103"/>
    </source>
</evidence>
<dbReference type="Pfam" id="PF00293">
    <property type="entry name" value="NUDIX"/>
    <property type="match status" value="1"/>
</dbReference>
<dbReference type="EMBL" id="LT629772">
    <property type="protein sequence ID" value="SDT42023.1"/>
    <property type="molecule type" value="Genomic_DNA"/>
</dbReference>
<keyword evidence="5" id="KW-0479">Metal-binding</keyword>
<evidence type="ECO:0000256" key="6">
    <source>
        <dbReference type="ARBA" id="ARBA00022763"/>
    </source>
</evidence>
<feature type="domain" description="Nudix hydrolase" evidence="13">
    <location>
        <begin position="29"/>
        <end position="155"/>
    </location>
</feature>
<comment type="cofactor">
    <cofactor evidence="1">
        <name>Mg(2+)</name>
        <dbReference type="ChEBI" id="CHEBI:18420"/>
    </cofactor>
</comment>
<dbReference type="EC" id="3.6.1.55" evidence="11"/>
<dbReference type="GO" id="GO:0044715">
    <property type="term" value="F:8-oxo-dGDP phosphatase activity"/>
    <property type="evidence" value="ECO:0007669"/>
    <property type="project" value="TreeGrafter"/>
</dbReference>
<keyword evidence="7" id="KW-0378">Hydrolase</keyword>
<evidence type="ECO:0000313" key="14">
    <source>
        <dbReference type="EMBL" id="SDT42023.1"/>
    </source>
</evidence>
<dbReference type="PRINTS" id="PR00502">
    <property type="entry name" value="NUDIXFAMILY"/>
</dbReference>
<dbReference type="GO" id="GO:0046872">
    <property type="term" value="F:metal ion binding"/>
    <property type="evidence" value="ECO:0007669"/>
    <property type="project" value="UniProtKB-KW"/>
</dbReference>
<evidence type="ECO:0000259" key="13">
    <source>
        <dbReference type="PROSITE" id="PS51462"/>
    </source>
</evidence>
<evidence type="ECO:0000256" key="5">
    <source>
        <dbReference type="ARBA" id="ARBA00022723"/>
    </source>
</evidence>
<evidence type="ECO:0000256" key="12">
    <source>
        <dbReference type="SAM" id="MobiDB-lite"/>
    </source>
</evidence>
<evidence type="ECO:0000256" key="11">
    <source>
        <dbReference type="ARBA" id="ARBA00038905"/>
    </source>
</evidence>
<dbReference type="OrthoDB" id="9804442at2"/>
<dbReference type="AlphaFoldDB" id="A0A1H2A821"/>
<dbReference type="PANTHER" id="PTHR47707:SF1">
    <property type="entry name" value="NUDIX HYDROLASE FAMILY PROTEIN"/>
    <property type="match status" value="1"/>
</dbReference>
<gene>
    <name evidence="14" type="ORF">SAMN04489812_5734</name>
</gene>
<evidence type="ECO:0000256" key="4">
    <source>
        <dbReference type="ARBA" id="ARBA00022705"/>
    </source>
</evidence>
<evidence type="ECO:0000256" key="9">
    <source>
        <dbReference type="ARBA" id="ARBA00023204"/>
    </source>
</evidence>
<sequence>MIIDSTEETTRKIRELPQDQEEHPLTDEHDRLRVVAGVFVCDDRVLACRRAAGRSAAGHWEFPGGKIDNSETPEQALRRELFEELAVAARIGRLLDRSTTRVGAHTIDLACYLIGDHHPAPSTSTDHDQLRWQPVADLLDLDWAKPDLPAVAVLMAGADHSDGRPDPRRR</sequence>
<evidence type="ECO:0000256" key="10">
    <source>
        <dbReference type="ARBA" id="ARBA00035861"/>
    </source>
</evidence>
<dbReference type="InterPro" id="IPR015797">
    <property type="entry name" value="NUDIX_hydrolase-like_dom_sf"/>
</dbReference>
<comment type="similarity">
    <text evidence="2">Belongs to the Nudix hydrolase family.</text>
</comment>
<reference evidence="14 15" key="1">
    <citation type="submission" date="2016-10" db="EMBL/GenBank/DDBJ databases">
        <authorList>
            <person name="de Groot N.N."/>
        </authorList>
    </citation>
    <scope>NUCLEOTIDE SEQUENCE [LARGE SCALE GENOMIC DNA]</scope>
    <source>
        <strain evidence="14 15">DSM 21800</strain>
    </source>
</reference>
<keyword evidence="15" id="KW-1185">Reference proteome</keyword>
<keyword evidence="4" id="KW-0235">DNA replication</keyword>
<accession>A0A1H2A821</accession>
<dbReference type="GO" id="GO:0006281">
    <property type="term" value="P:DNA repair"/>
    <property type="evidence" value="ECO:0007669"/>
    <property type="project" value="UniProtKB-KW"/>
</dbReference>
<name>A0A1H2A821_9ACTN</name>
<dbReference type="InterPro" id="IPR047127">
    <property type="entry name" value="MutT-like"/>
</dbReference>